<evidence type="ECO:0000256" key="3">
    <source>
        <dbReference type="ARBA" id="ARBA00022833"/>
    </source>
</evidence>
<proteinExistence type="inferred from homology"/>
<comment type="similarity">
    <text evidence="1">Belongs to the Gfa family.</text>
</comment>
<dbReference type="PANTHER" id="PTHR28620">
    <property type="entry name" value="CENTROMERE PROTEIN V"/>
    <property type="match status" value="1"/>
</dbReference>
<organism evidence="5 6">
    <name type="scientific">Microvirga lupini</name>
    <dbReference type="NCBI Taxonomy" id="420324"/>
    <lineage>
        <taxon>Bacteria</taxon>
        <taxon>Pseudomonadati</taxon>
        <taxon>Pseudomonadota</taxon>
        <taxon>Alphaproteobacteria</taxon>
        <taxon>Hyphomicrobiales</taxon>
        <taxon>Methylobacteriaceae</taxon>
        <taxon>Microvirga</taxon>
    </lineage>
</organism>
<dbReference type="AlphaFoldDB" id="A0A7W4YX46"/>
<dbReference type="SUPFAM" id="SSF51316">
    <property type="entry name" value="Mss4-like"/>
    <property type="match status" value="1"/>
</dbReference>
<dbReference type="GO" id="GO:0016846">
    <property type="term" value="F:carbon-sulfur lyase activity"/>
    <property type="evidence" value="ECO:0007669"/>
    <property type="project" value="InterPro"/>
</dbReference>
<accession>A0A7W4YX46</accession>
<dbReference type="Pfam" id="PF04828">
    <property type="entry name" value="GFA"/>
    <property type="match status" value="1"/>
</dbReference>
<evidence type="ECO:0000256" key="1">
    <source>
        <dbReference type="ARBA" id="ARBA00005495"/>
    </source>
</evidence>
<dbReference type="Gene3D" id="2.170.150.70">
    <property type="match status" value="1"/>
</dbReference>
<dbReference type="InterPro" id="IPR052355">
    <property type="entry name" value="CENP-V-like"/>
</dbReference>
<dbReference type="EMBL" id="JACHWB010000002">
    <property type="protein sequence ID" value="MBB3018859.1"/>
    <property type="molecule type" value="Genomic_DNA"/>
</dbReference>
<dbReference type="PROSITE" id="PS51891">
    <property type="entry name" value="CENP_V_GFA"/>
    <property type="match status" value="1"/>
</dbReference>
<comment type="caution">
    <text evidence="5">The sequence shown here is derived from an EMBL/GenBank/DDBJ whole genome shotgun (WGS) entry which is preliminary data.</text>
</comment>
<reference evidence="5 6" key="1">
    <citation type="submission" date="2020-08" db="EMBL/GenBank/DDBJ databases">
        <title>The Agave Microbiome: Exploring the role of microbial communities in plant adaptations to desert environments.</title>
        <authorList>
            <person name="Partida-Martinez L.P."/>
        </authorList>
    </citation>
    <scope>NUCLEOTIDE SEQUENCE [LARGE SCALE GENOMIC DNA]</scope>
    <source>
        <strain evidence="5 6">AT3.9</strain>
    </source>
</reference>
<dbReference type="GO" id="GO:0046872">
    <property type="term" value="F:metal ion binding"/>
    <property type="evidence" value="ECO:0007669"/>
    <property type="project" value="UniProtKB-KW"/>
</dbReference>
<dbReference type="PANTHER" id="PTHR28620:SF1">
    <property type="entry name" value="CENP-V_GFA DOMAIN-CONTAINING PROTEIN"/>
    <property type="match status" value="1"/>
</dbReference>
<evidence type="ECO:0000256" key="2">
    <source>
        <dbReference type="ARBA" id="ARBA00022723"/>
    </source>
</evidence>
<keyword evidence="6" id="KW-1185">Reference proteome</keyword>
<feature type="domain" description="CENP-V/GFA" evidence="4">
    <location>
        <begin position="4"/>
        <end position="112"/>
    </location>
</feature>
<dbReference type="RefSeq" id="WP_183449440.1">
    <property type="nucleotide sequence ID" value="NZ_JACHWB010000002.1"/>
</dbReference>
<evidence type="ECO:0000259" key="4">
    <source>
        <dbReference type="PROSITE" id="PS51891"/>
    </source>
</evidence>
<sequence length="118" mass="12955">MALHKGSCHCGKVAYEVETDLAQVIECNCSICRRKGYLLTFVPRSALNVIRGEEDLATYTFNTHTIQHRFCSTCGTSTFGEGKQPTGEATAAINVRCLENVELSDIKPIPFNGRDARG</sequence>
<gene>
    <name evidence="5" type="ORF">FHR70_001913</name>
</gene>
<protein>
    <recommendedName>
        <fullName evidence="4">CENP-V/GFA domain-containing protein</fullName>
    </recommendedName>
</protein>
<dbReference type="InterPro" id="IPR011057">
    <property type="entry name" value="Mss4-like_sf"/>
</dbReference>
<evidence type="ECO:0000313" key="6">
    <source>
        <dbReference type="Proteomes" id="UP000532010"/>
    </source>
</evidence>
<dbReference type="Proteomes" id="UP000532010">
    <property type="component" value="Unassembled WGS sequence"/>
</dbReference>
<evidence type="ECO:0000313" key="5">
    <source>
        <dbReference type="EMBL" id="MBB3018859.1"/>
    </source>
</evidence>
<dbReference type="InterPro" id="IPR006913">
    <property type="entry name" value="CENP-V/GFA"/>
</dbReference>
<keyword evidence="2" id="KW-0479">Metal-binding</keyword>
<name>A0A7W4YX46_9HYPH</name>
<keyword evidence="3" id="KW-0862">Zinc</keyword>